<dbReference type="PANTHER" id="PTHR31465">
    <property type="entry name" value="PROTEIN RTA1-RELATED"/>
    <property type="match status" value="1"/>
</dbReference>
<evidence type="ECO:0000313" key="6">
    <source>
        <dbReference type="EMBL" id="TFK26843.1"/>
    </source>
</evidence>
<dbReference type="InterPro" id="IPR007568">
    <property type="entry name" value="RTA1"/>
</dbReference>
<evidence type="ECO:0000256" key="1">
    <source>
        <dbReference type="ARBA" id="ARBA00004141"/>
    </source>
</evidence>
<name>A0A5C3L2T0_COPMA</name>
<organism evidence="6 7">
    <name type="scientific">Coprinopsis marcescibilis</name>
    <name type="common">Agaric fungus</name>
    <name type="synonym">Psathyrella marcescibilis</name>
    <dbReference type="NCBI Taxonomy" id="230819"/>
    <lineage>
        <taxon>Eukaryota</taxon>
        <taxon>Fungi</taxon>
        <taxon>Dikarya</taxon>
        <taxon>Basidiomycota</taxon>
        <taxon>Agaricomycotina</taxon>
        <taxon>Agaricomycetes</taxon>
        <taxon>Agaricomycetidae</taxon>
        <taxon>Agaricales</taxon>
        <taxon>Agaricineae</taxon>
        <taxon>Psathyrellaceae</taxon>
        <taxon>Coprinopsis</taxon>
    </lineage>
</organism>
<reference evidence="6 7" key="1">
    <citation type="journal article" date="2019" name="Nat. Ecol. Evol.">
        <title>Megaphylogeny resolves global patterns of mushroom evolution.</title>
        <authorList>
            <person name="Varga T."/>
            <person name="Krizsan K."/>
            <person name="Foldi C."/>
            <person name="Dima B."/>
            <person name="Sanchez-Garcia M."/>
            <person name="Sanchez-Ramirez S."/>
            <person name="Szollosi G.J."/>
            <person name="Szarkandi J.G."/>
            <person name="Papp V."/>
            <person name="Albert L."/>
            <person name="Andreopoulos W."/>
            <person name="Angelini C."/>
            <person name="Antonin V."/>
            <person name="Barry K.W."/>
            <person name="Bougher N.L."/>
            <person name="Buchanan P."/>
            <person name="Buyck B."/>
            <person name="Bense V."/>
            <person name="Catcheside P."/>
            <person name="Chovatia M."/>
            <person name="Cooper J."/>
            <person name="Damon W."/>
            <person name="Desjardin D."/>
            <person name="Finy P."/>
            <person name="Geml J."/>
            <person name="Haridas S."/>
            <person name="Hughes K."/>
            <person name="Justo A."/>
            <person name="Karasinski D."/>
            <person name="Kautmanova I."/>
            <person name="Kiss B."/>
            <person name="Kocsube S."/>
            <person name="Kotiranta H."/>
            <person name="LaButti K.M."/>
            <person name="Lechner B.E."/>
            <person name="Liimatainen K."/>
            <person name="Lipzen A."/>
            <person name="Lukacs Z."/>
            <person name="Mihaltcheva S."/>
            <person name="Morgado L.N."/>
            <person name="Niskanen T."/>
            <person name="Noordeloos M.E."/>
            <person name="Ohm R.A."/>
            <person name="Ortiz-Santana B."/>
            <person name="Ovrebo C."/>
            <person name="Racz N."/>
            <person name="Riley R."/>
            <person name="Savchenko A."/>
            <person name="Shiryaev A."/>
            <person name="Soop K."/>
            <person name="Spirin V."/>
            <person name="Szebenyi C."/>
            <person name="Tomsovsky M."/>
            <person name="Tulloss R.E."/>
            <person name="Uehling J."/>
            <person name="Grigoriev I.V."/>
            <person name="Vagvolgyi C."/>
            <person name="Papp T."/>
            <person name="Martin F.M."/>
            <person name="Miettinen O."/>
            <person name="Hibbett D.S."/>
            <person name="Nagy L.G."/>
        </authorList>
    </citation>
    <scope>NUCLEOTIDE SEQUENCE [LARGE SCALE GENOMIC DNA]</scope>
    <source>
        <strain evidence="6 7">CBS 121175</strain>
    </source>
</reference>
<feature type="transmembrane region" description="Helical" evidence="5">
    <location>
        <begin position="132"/>
        <end position="155"/>
    </location>
</feature>
<feature type="transmembrane region" description="Helical" evidence="5">
    <location>
        <begin position="57"/>
        <end position="77"/>
    </location>
</feature>
<dbReference type="PANTHER" id="PTHR31465:SF9">
    <property type="entry name" value="SPHINGOID LONG-CHAIN BASE TRANSPORTER RSB1"/>
    <property type="match status" value="1"/>
</dbReference>
<evidence type="ECO:0000256" key="5">
    <source>
        <dbReference type="SAM" id="Phobius"/>
    </source>
</evidence>
<dbReference type="Pfam" id="PF04479">
    <property type="entry name" value="RTA1"/>
    <property type="match status" value="1"/>
</dbReference>
<sequence>MSSPGPEPPTFDISVQATPDNIYGYIPSKTSALAFIVLFGLATLLHTGAAIKKKMWFLFPTVILCGVLETVGWSGRLWSHYEPYSIPAFQLQIVTLITAPTPLLAANFVIFGRIIRALGTNYSRLRPRMYTIIFVTCDVISLAIQGGGGGIAATAEGLEAANRGGNIMLGGIAFQLFVIVVYSILAVEYIVRYNNDWAVSKSVGPDDKTYTPRGQMTKNTKLMLFALLFNTLCLFVRAIYRAVELAEGWAGEIIQTELYFDILDGTMIVLAIYAFIFGHPGCLLQQEEVSEKEKQSSSRASTA</sequence>
<comment type="subcellular location">
    <subcellularLocation>
        <location evidence="1">Membrane</location>
        <topology evidence="1">Multi-pass membrane protein</topology>
    </subcellularLocation>
</comment>
<evidence type="ECO:0000313" key="7">
    <source>
        <dbReference type="Proteomes" id="UP000307440"/>
    </source>
</evidence>
<gene>
    <name evidence="6" type="ORF">FA15DRAFT_250467</name>
</gene>
<evidence type="ECO:0000256" key="4">
    <source>
        <dbReference type="ARBA" id="ARBA00023136"/>
    </source>
</evidence>
<evidence type="ECO:0000256" key="3">
    <source>
        <dbReference type="ARBA" id="ARBA00022989"/>
    </source>
</evidence>
<feature type="transmembrane region" description="Helical" evidence="5">
    <location>
        <begin position="89"/>
        <end position="111"/>
    </location>
</feature>
<evidence type="ECO:0000256" key="2">
    <source>
        <dbReference type="ARBA" id="ARBA00022692"/>
    </source>
</evidence>
<dbReference type="STRING" id="230819.A0A5C3L2T0"/>
<protein>
    <submittedName>
        <fullName evidence="6">RTA1-domain-containing protein</fullName>
    </submittedName>
</protein>
<keyword evidence="7" id="KW-1185">Reference proteome</keyword>
<feature type="transmembrane region" description="Helical" evidence="5">
    <location>
        <begin position="167"/>
        <end position="191"/>
    </location>
</feature>
<dbReference type="GO" id="GO:0005886">
    <property type="term" value="C:plasma membrane"/>
    <property type="evidence" value="ECO:0007669"/>
    <property type="project" value="TreeGrafter"/>
</dbReference>
<accession>A0A5C3L2T0</accession>
<keyword evidence="4 5" id="KW-0472">Membrane</keyword>
<feature type="transmembrane region" description="Helical" evidence="5">
    <location>
        <begin position="262"/>
        <end position="284"/>
    </location>
</feature>
<proteinExistence type="predicted"/>
<dbReference type="AlphaFoldDB" id="A0A5C3L2T0"/>
<feature type="transmembrane region" description="Helical" evidence="5">
    <location>
        <begin position="22"/>
        <end position="45"/>
    </location>
</feature>
<keyword evidence="2 5" id="KW-0812">Transmembrane</keyword>
<keyword evidence="3 5" id="KW-1133">Transmembrane helix</keyword>
<feature type="transmembrane region" description="Helical" evidence="5">
    <location>
        <begin position="222"/>
        <end position="242"/>
    </location>
</feature>
<dbReference type="Proteomes" id="UP000307440">
    <property type="component" value="Unassembled WGS sequence"/>
</dbReference>
<dbReference type="EMBL" id="ML210170">
    <property type="protein sequence ID" value="TFK26843.1"/>
    <property type="molecule type" value="Genomic_DNA"/>
</dbReference>
<dbReference type="GO" id="GO:0000324">
    <property type="term" value="C:fungal-type vacuole"/>
    <property type="evidence" value="ECO:0007669"/>
    <property type="project" value="TreeGrafter"/>
</dbReference>
<dbReference type="OrthoDB" id="3358017at2759"/>